<dbReference type="EMBL" id="JTDY01001508">
    <property type="protein sequence ID" value="KOB73701.1"/>
    <property type="molecule type" value="Genomic_DNA"/>
</dbReference>
<organism evidence="3 4">
    <name type="scientific">Operophtera brumata</name>
    <name type="common">Winter moth</name>
    <name type="synonym">Phalaena brumata</name>
    <dbReference type="NCBI Taxonomy" id="104452"/>
    <lineage>
        <taxon>Eukaryota</taxon>
        <taxon>Metazoa</taxon>
        <taxon>Ecdysozoa</taxon>
        <taxon>Arthropoda</taxon>
        <taxon>Hexapoda</taxon>
        <taxon>Insecta</taxon>
        <taxon>Pterygota</taxon>
        <taxon>Neoptera</taxon>
        <taxon>Endopterygota</taxon>
        <taxon>Lepidoptera</taxon>
        <taxon>Glossata</taxon>
        <taxon>Ditrysia</taxon>
        <taxon>Geometroidea</taxon>
        <taxon>Geometridae</taxon>
        <taxon>Larentiinae</taxon>
        <taxon>Operophtera</taxon>
    </lineage>
</organism>
<dbReference type="AlphaFoldDB" id="A0A0L7LEV3"/>
<evidence type="ECO:0000313" key="3">
    <source>
        <dbReference type="EMBL" id="KOB73701.1"/>
    </source>
</evidence>
<dbReference type="Pfam" id="PF25298">
    <property type="entry name" value="Baculo_FP_2nd"/>
    <property type="match status" value="1"/>
</dbReference>
<proteinExistence type="predicted"/>
<dbReference type="STRING" id="104452.A0A0L7LEV3"/>
<evidence type="ECO:0000313" key="4">
    <source>
        <dbReference type="Proteomes" id="UP000037510"/>
    </source>
</evidence>
<dbReference type="Proteomes" id="UP000037510">
    <property type="component" value="Unassembled WGS sequence"/>
</dbReference>
<name>A0A0L7LEV3_OPEBR</name>
<keyword evidence="1" id="KW-0175">Coiled coil</keyword>
<dbReference type="InterPro" id="IPR057251">
    <property type="entry name" value="FP_C"/>
</dbReference>
<keyword evidence="4" id="KW-1185">Reference proteome</keyword>
<evidence type="ECO:0000259" key="2">
    <source>
        <dbReference type="Pfam" id="PF25298"/>
    </source>
</evidence>
<reference evidence="3 4" key="1">
    <citation type="journal article" date="2015" name="Genome Biol. Evol.">
        <title>The genome of winter moth (Operophtera brumata) provides a genomic perspective on sexual dimorphism and phenology.</title>
        <authorList>
            <person name="Derks M.F."/>
            <person name="Smit S."/>
            <person name="Salis L."/>
            <person name="Schijlen E."/>
            <person name="Bossers A."/>
            <person name="Mateman C."/>
            <person name="Pijl A.S."/>
            <person name="de Ridder D."/>
            <person name="Groenen M.A."/>
            <person name="Visser M.E."/>
            <person name="Megens H.J."/>
        </authorList>
    </citation>
    <scope>NUCLEOTIDE SEQUENCE [LARGE SCALE GENOMIC DNA]</scope>
    <source>
        <strain evidence="3">WM2013NL</strain>
        <tissue evidence="3">Head and thorax</tissue>
    </source>
</reference>
<feature type="domain" description="FP protein C-terminal" evidence="2">
    <location>
        <begin position="147"/>
        <end position="198"/>
    </location>
</feature>
<feature type="coiled-coil region" evidence="1">
    <location>
        <begin position="12"/>
        <end position="39"/>
    </location>
</feature>
<evidence type="ECO:0000256" key="1">
    <source>
        <dbReference type="SAM" id="Coils"/>
    </source>
</evidence>
<gene>
    <name evidence="3" type="ORF">OBRU01_10278</name>
</gene>
<comment type="caution">
    <text evidence="3">The sequence shown here is derived from an EMBL/GenBank/DDBJ whole genome shotgun (WGS) entry which is preliminary data.</text>
</comment>
<sequence length="200" mass="22922">MTSQYGDLLARVSSLEKDNIEYKERVSTLENKLELLDKHACGSTIEIRNIPKQINKSKQVITKIVKDIGLALNLEAPIQDAEVRDIHRSKSEAIVVEFTCVSKKESIVAGYKKLNKDRRENKEQQLNTTQINLPEPPRVIYISEFLTLKARHLFYIARESVKNKKLLAAWTSYGKVLVKKEEGATPVRIDEEEDLFKLVI</sequence>
<protein>
    <submittedName>
        <fullName evidence="3">Zinc finger DNA binding protein</fullName>
    </submittedName>
</protein>
<accession>A0A0L7LEV3</accession>